<feature type="signal peptide" evidence="1">
    <location>
        <begin position="1"/>
        <end position="18"/>
    </location>
</feature>
<organism evidence="2 3">
    <name type="scientific">Hymenobacter cavernae</name>
    <dbReference type="NCBI Taxonomy" id="2044852"/>
    <lineage>
        <taxon>Bacteria</taxon>
        <taxon>Pseudomonadati</taxon>
        <taxon>Bacteroidota</taxon>
        <taxon>Cytophagia</taxon>
        <taxon>Cytophagales</taxon>
        <taxon>Hymenobacteraceae</taxon>
        <taxon>Hymenobacter</taxon>
    </lineage>
</organism>
<evidence type="ECO:0000256" key="1">
    <source>
        <dbReference type="SAM" id="SignalP"/>
    </source>
</evidence>
<dbReference type="EMBL" id="BMHT01000017">
    <property type="protein sequence ID" value="GGF28656.1"/>
    <property type="molecule type" value="Genomic_DNA"/>
</dbReference>
<evidence type="ECO:0008006" key="4">
    <source>
        <dbReference type="Google" id="ProtNLM"/>
    </source>
</evidence>
<comment type="caution">
    <text evidence="2">The sequence shown here is derived from an EMBL/GenBank/DDBJ whole genome shotgun (WGS) entry which is preliminary data.</text>
</comment>
<keyword evidence="3" id="KW-1185">Reference proteome</keyword>
<dbReference type="Proteomes" id="UP000632273">
    <property type="component" value="Unassembled WGS sequence"/>
</dbReference>
<dbReference type="RefSeq" id="WP_188816403.1">
    <property type="nucleotide sequence ID" value="NZ_BMHT01000017.1"/>
</dbReference>
<feature type="chain" id="PRO_5046737716" description="Delta-60 repeat domain-containing protein" evidence="1">
    <location>
        <begin position="19"/>
        <end position="418"/>
    </location>
</feature>
<accession>A0ABQ1UWF5</accession>
<proteinExistence type="predicted"/>
<gene>
    <name evidence="2" type="ORF">GCM10011383_45480</name>
</gene>
<name>A0ABQ1UWF5_9BACT</name>
<dbReference type="InterPro" id="IPR011047">
    <property type="entry name" value="Quinoprotein_ADH-like_sf"/>
</dbReference>
<dbReference type="SUPFAM" id="SSF50998">
    <property type="entry name" value="Quinoprotein alcohol dehydrogenase-like"/>
    <property type="match status" value="1"/>
</dbReference>
<protein>
    <recommendedName>
        <fullName evidence="4">Delta-60 repeat domain-containing protein</fullName>
    </recommendedName>
</protein>
<evidence type="ECO:0000313" key="3">
    <source>
        <dbReference type="Proteomes" id="UP000632273"/>
    </source>
</evidence>
<sequence length="418" mass="43234">MRWLLLSLLVLLAQPAPAQTWELLSRTVASREAAMWTGSALAPNGDVVLIGNVVGTAQLGNLGAVGKTGSYANALIACYRPASGQWLWADYLNTPPGGTTFTRALFLPDGDVLVLGTFTSGYTGTTFSTFPPLFAVGIYDGYVARLDRATGRGRWIAPLATRQAFDLVNPKGMVLGGNGDLVVTGSFRNELQLGTLPPLVSARPGSLGSGDLDLFVARLDLGTGRWLQGIRAGGLGDEEATDVVALPDGDVALAGMSTAPLTLGNLAPLSATGPRAFVTRLNVVEQRWRWVAVAAGQPDSLVQAQRLTTLPGGDLVVSGKYGGTLQLGQDLRVAPGPGRVSTLVGRVRVTDGAWQWAVSGAGTGRPMGSGGLATTPAGEVLLTNSFSGTGRFGALPAVRSLSRGPDLYVAQLAGADGR</sequence>
<reference evidence="3" key="1">
    <citation type="journal article" date="2019" name="Int. J. Syst. Evol. Microbiol.">
        <title>The Global Catalogue of Microorganisms (GCM) 10K type strain sequencing project: providing services to taxonomists for standard genome sequencing and annotation.</title>
        <authorList>
            <consortium name="The Broad Institute Genomics Platform"/>
            <consortium name="The Broad Institute Genome Sequencing Center for Infectious Disease"/>
            <person name="Wu L."/>
            <person name="Ma J."/>
        </authorList>
    </citation>
    <scope>NUCLEOTIDE SEQUENCE [LARGE SCALE GENOMIC DNA]</scope>
    <source>
        <strain evidence="3">CGMCC 1.15197</strain>
    </source>
</reference>
<keyword evidence="1" id="KW-0732">Signal</keyword>
<evidence type="ECO:0000313" key="2">
    <source>
        <dbReference type="EMBL" id="GGF28656.1"/>
    </source>
</evidence>